<protein>
    <submittedName>
        <fullName evidence="3">Glycosyltransferase family 4 protein</fullName>
    </submittedName>
</protein>
<dbReference type="InterPro" id="IPR050194">
    <property type="entry name" value="Glycosyltransferase_grp1"/>
</dbReference>
<dbReference type="InterPro" id="IPR028098">
    <property type="entry name" value="Glyco_trans_4-like_N"/>
</dbReference>
<dbReference type="CDD" id="cd03817">
    <property type="entry name" value="GT4_UGDG-like"/>
    <property type="match status" value="1"/>
</dbReference>
<dbReference type="EMBL" id="QZAA01000047">
    <property type="protein sequence ID" value="RQD77902.1"/>
    <property type="molecule type" value="Genomic_DNA"/>
</dbReference>
<dbReference type="Pfam" id="PF00534">
    <property type="entry name" value="Glycos_transf_1"/>
    <property type="match status" value="1"/>
</dbReference>
<name>A0A424YI12_9FIRM</name>
<gene>
    <name evidence="3" type="ORF">D5R97_01315</name>
</gene>
<dbReference type="AlphaFoldDB" id="A0A424YI12"/>
<accession>A0A424YI12</accession>
<dbReference type="SUPFAM" id="SSF53756">
    <property type="entry name" value="UDP-Glycosyltransferase/glycogen phosphorylase"/>
    <property type="match status" value="1"/>
</dbReference>
<sequence>MKIGIFTDSFRPYKSGVVRSIESFSNRLTSMGHEVYVFGPHYPNCEKEERVFRFISIPAPTQPDFTLPIPISLKLGKTIKDLGIDIIHVQSPFLLGRLGVKFAKRYNIPLVFTYHTMYDQYVHYVPFGASISKKLIQKMGTSFCNQCDLVIAPTGIVEDHLKRLGVKTPVVKISTGIDMEEFHDMNSKWLRENYQYKDDETLLLHVGRMGKEKNIPFLLKAFKEILKEEPGARLIIVGGGPEENTLKTLAKDMELGEYVRFTGMLPRNRVADAYAGADIFVFASLTETQGLVLCEAKTAGIPLVAIKALGAAEMVEDNEDGFLTSNSLEEFVDRVLLLIKDKNLRKRMGERARVNAEFMSSHNQTIKLLEAYNSLLERKRDGFLQNNLNES</sequence>
<dbReference type="GO" id="GO:0016757">
    <property type="term" value="F:glycosyltransferase activity"/>
    <property type="evidence" value="ECO:0007669"/>
    <property type="project" value="InterPro"/>
</dbReference>
<proteinExistence type="predicted"/>
<feature type="domain" description="Glycosyltransferase subfamily 4-like N-terminal" evidence="2">
    <location>
        <begin position="15"/>
        <end position="180"/>
    </location>
</feature>
<evidence type="ECO:0000313" key="3">
    <source>
        <dbReference type="EMBL" id="RQD77902.1"/>
    </source>
</evidence>
<dbReference type="Pfam" id="PF13439">
    <property type="entry name" value="Glyco_transf_4"/>
    <property type="match status" value="1"/>
</dbReference>
<feature type="domain" description="Glycosyl transferase family 1" evidence="1">
    <location>
        <begin position="191"/>
        <end position="353"/>
    </location>
</feature>
<reference evidence="3 4" key="1">
    <citation type="submission" date="2018-08" db="EMBL/GenBank/DDBJ databases">
        <title>The metabolism and importance of syntrophic acetate oxidation coupled to methane or sulfide production in haloalkaline environments.</title>
        <authorList>
            <person name="Timmers P.H.A."/>
            <person name="Vavourakis C.D."/>
            <person name="Sorokin D.Y."/>
            <person name="Sinninghe Damste J.S."/>
            <person name="Muyzer G."/>
            <person name="Stams A.J.M."/>
            <person name="Plugge C.M."/>
        </authorList>
    </citation>
    <scope>NUCLEOTIDE SEQUENCE [LARGE SCALE GENOMIC DNA]</scope>
    <source>
        <strain evidence="3">MSAO_Bac1</strain>
    </source>
</reference>
<comment type="caution">
    <text evidence="3">The sequence shown here is derived from an EMBL/GenBank/DDBJ whole genome shotgun (WGS) entry which is preliminary data.</text>
</comment>
<evidence type="ECO:0000259" key="2">
    <source>
        <dbReference type="Pfam" id="PF13439"/>
    </source>
</evidence>
<dbReference type="Proteomes" id="UP000285138">
    <property type="component" value="Unassembled WGS sequence"/>
</dbReference>
<organism evidence="3 4">
    <name type="scientific">Candidatus Syntrophonatronum acetioxidans</name>
    <dbReference type="NCBI Taxonomy" id="1795816"/>
    <lineage>
        <taxon>Bacteria</taxon>
        <taxon>Bacillati</taxon>
        <taxon>Bacillota</taxon>
        <taxon>Clostridia</taxon>
        <taxon>Eubacteriales</taxon>
        <taxon>Syntrophomonadaceae</taxon>
        <taxon>Candidatus Syntrophonatronum</taxon>
    </lineage>
</organism>
<dbReference type="PANTHER" id="PTHR45947">
    <property type="entry name" value="SULFOQUINOVOSYL TRANSFERASE SQD2"/>
    <property type="match status" value="1"/>
</dbReference>
<dbReference type="PANTHER" id="PTHR45947:SF3">
    <property type="entry name" value="SULFOQUINOVOSYL TRANSFERASE SQD2"/>
    <property type="match status" value="1"/>
</dbReference>
<dbReference type="Gene3D" id="3.40.50.2000">
    <property type="entry name" value="Glycogen Phosphorylase B"/>
    <property type="match status" value="2"/>
</dbReference>
<evidence type="ECO:0000259" key="1">
    <source>
        <dbReference type="Pfam" id="PF00534"/>
    </source>
</evidence>
<dbReference type="InterPro" id="IPR001296">
    <property type="entry name" value="Glyco_trans_1"/>
</dbReference>
<keyword evidence="3" id="KW-0808">Transferase</keyword>
<evidence type="ECO:0000313" key="4">
    <source>
        <dbReference type="Proteomes" id="UP000285138"/>
    </source>
</evidence>